<dbReference type="AlphaFoldDB" id="A0A336JL35"/>
<name>A0A336JL35_9BRAD</name>
<evidence type="ECO:0000313" key="1">
    <source>
        <dbReference type="EMBL" id="RED37451.1"/>
    </source>
</evidence>
<reference evidence="1 4" key="2">
    <citation type="submission" date="2018-07" db="EMBL/GenBank/DDBJ databases">
        <title>Genomic Encyclopedia of Archaeal and Bacterial Type Strains, Phase II (KMG-II): from individual species to whole genera.</title>
        <authorList>
            <person name="Goeker M."/>
        </authorList>
    </citation>
    <scope>NUCLEOTIDE SEQUENCE [LARGE SCALE GENOMIC DNA]</scope>
    <source>
        <strain evidence="1 4">JA575</strain>
    </source>
</reference>
<organism evidence="2 3">
    <name type="scientific">Rhodopseudomonas pentothenatexigens</name>
    <dbReference type="NCBI Taxonomy" id="999699"/>
    <lineage>
        <taxon>Bacteria</taxon>
        <taxon>Pseudomonadati</taxon>
        <taxon>Pseudomonadota</taxon>
        <taxon>Alphaproteobacteria</taxon>
        <taxon>Hyphomicrobiales</taxon>
        <taxon>Nitrobacteraceae</taxon>
        <taxon>Rhodopseudomonas</taxon>
    </lineage>
</organism>
<reference evidence="2 3" key="1">
    <citation type="submission" date="2017-08" db="EMBL/GenBank/DDBJ databases">
        <authorList>
            <person name="de Groot N.N."/>
        </authorList>
    </citation>
    <scope>NUCLEOTIDE SEQUENCE [LARGE SCALE GENOMIC DNA]</scope>
    <source>
        <strain evidence="2 3">JA575</strain>
    </source>
</reference>
<gene>
    <name evidence="1" type="ORF">BJ125_10725</name>
    <name evidence="2" type="ORF">SAMN05892882_10725</name>
</gene>
<protein>
    <submittedName>
        <fullName evidence="2">Uncharacterized protein</fullName>
    </submittedName>
</protein>
<keyword evidence="4" id="KW-1185">Reference proteome</keyword>
<proteinExistence type="predicted"/>
<dbReference type="EMBL" id="QRDT01000007">
    <property type="protein sequence ID" value="RED37451.1"/>
    <property type="molecule type" value="Genomic_DNA"/>
</dbReference>
<evidence type="ECO:0000313" key="4">
    <source>
        <dbReference type="Proteomes" id="UP000256343"/>
    </source>
</evidence>
<accession>A0A336JL35</accession>
<dbReference type="Proteomes" id="UP000256343">
    <property type="component" value="Unassembled WGS sequence"/>
</dbReference>
<evidence type="ECO:0000313" key="3">
    <source>
        <dbReference type="Proteomes" id="UP000252631"/>
    </source>
</evidence>
<dbReference type="Proteomes" id="UP000252631">
    <property type="component" value="Unassembled WGS sequence"/>
</dbReference>
<dbReference type="EMBL" id="UFQQ01000007">
    <property type="protein sequence ID" value="SSW90418.1"/>
    <property type="molecule type" value="Genomic_DNA"/>
</dbReference>
<evidence type="ECO:0000313" key="2">
    <source>
        <dbReference type="EMBL" id="SSW90418.1"/>
    </source>
</evidence>
<sequence length="91" mass="9818">MLKFMSLTTFPIDCDVPSDREQKQTALTYLSEAWAEALHDGVDGDCLAQASLFTAFAELVATYGEDAVAKFVEGLPGRVLNGEFSVGLAKQ</sequence>